<dbReference type="PANTHER" id="PTHR33989:SF4">
    <property type="entry name" value="PTS SYSTEM N,N'-DIACETYLCHITOBIOSE-SPECIFIC EIIC COMPONENT"/>
    <property type="match status" value="1"/>
</dbReference>
<keyword evidence="5 9" id="KW-0812">Transmembrane</keyword>
<keyword evidence="6 9" id="KW-1133">Transmembrane helix</keyword>
<dbReference type="RefSeq" id="WP_103220183.1">
    <property type="nucleotide sequence ID" value="NZ_LGIY01000039.1"/>
</dbReference>
<dbReference type="PROSITE" id="PS51105">
    <property type="entry name" value="PTS_EIIC_TYPE_3"/>
    <property type="match status" value="1"/>
</dbReference>
<evidence type="ECO:0000313" key="12">
    <source>
        <dbReference type="Proteomes" id="UP000237433"/>
    </source>
</evidence>
<evidence type="ECO:0000256" key="6">
    <source>
        <dbReference type="ARBA" id="ARBA00022989"/>
    </source>
</evidence>
<evidence type="ECO:0000256" key="7">
    <source>
        <dbReference type="ARBA" id="ARBA00023136"/>
    </source>
</evidence>
<dbReference type="EMBL" id="LGIY01000039">
    <property type="protein sequence ID" value="POE39155.1"/>
    <property type="molecule type" value="Genomic_DNA"/>
</dbReference>
<dbReference type="GO" id="GO:0008982">
    <property type="term" value="F:protein-N(PI)-phosphohistidine-sugar phosphotransferase activity"/>
    <property type="evidence" value="ECO:0007669"/>
    <property type="project" value="UniProtKB-UniRule"/>
</dbReference>
<evidence type="ECO:0000256" key="5">
    <source>
        <dbReference type="ARBA" id="ARBA00022692"/>
    </source>
</evidence>
<dbReference type="GO" id="GO:0005886">
    <property type="term" value="C:plasma membrane"/>
    <property type="evidence" value="ECO:0007669"/>
    <property type="project" value="UniProtKB-SubCell"/>
</dbReference>
<evidence type="ECO:0000259" key="10">
    <source>
        <dbReference type="PROSITE" id="PS51105"/>
    </source>
</evidence>
<evidence type="ECO:0000256" key="8">
    <source>
        <dbReference type="PIRNR" id="PIRNR006351"/>
    </source>
</evidence>
<feature type="transmembrane region" description="Helical" evidence="9">
    <location>
        <begin position="32"/>
        <end position="53"/>
    </location>
</feature>
<comment type="subcellular location">
    <subcellularLocation>
        <location evidence="1">Cell membrane</location>
        <topology evidence="1">Multi-pass membrane protein</topology>
    </subcellularLocation>
</comment>
<dbReference type="AlphaFoldDB" id="A0ABD6VWS8"/>
<comment type="function">
    <text evidence="8">The phosphoenolpyruvate-dependent sugar phosphotransferase system (PTS), a major carbohydrate active -transport system, catalyzes the phosphorylation of incoming sugar substrates concomitant with their translocation across the cell membrane.</text>
</comment>
<keyword evidence="7 8" id="KW-0472">Membrane</keyword>
<dbReference type="PIRSF" id="PIRSF006351">
    <property type="entry name" value="PTS_EIIC-Cellobiose"/>
    <property type="match status" value="1"/>
</dbReference>
<feature type="transmembrane region" description="Helical" evidence="9">
    <location>
        <begin position="191"/>
        <end position="208"/>
    </location>
</feature>
<keyword evidence="4 8" id="KW-0762">Sugar transport</keyword>
<feature type="transmembrane region" description="Helical" evidence="9">
    <location>
        <begin position="269"/>
        <end position="290"/>
    </location>
</feature>
<keyword evidence="3 8" id="KW-1003">Cell membrane</keyword>
<gene>
    <name evidence="11" type="ORF">ACX51_14675</name>
</gene>
<accession>A0ABD6VWS8</accession>
<dbReference type="PANTHER" id="PTHR33989">
    <property type="match status" value="1"/>
</dbReference>
<name>A0ABD6VWS8_LACPA</name>
<evidence type="ECO:0000256" key="2">
    <source>
        <dbReference type="ARBA" id="ARBA00022448"/>
    </source>
</evidence>
<evidence type="ECO:0000256" key="9">
    <source>
        <dbReference type="SAM" id="Phobius"/>
    </source>
</evidence>
<feature type="transmembrane region" description="Helical" evidence="9">
    <location>
        <begin position="96"/>
        <end position="115"/>
    </location>
</feature>
<feature type="transmembrane region" description="Helical" evidence="9">
    <location>
        <begin position="376"/>
        <end position="397"/>
    </location>
</feature>
<feature type="transmembrane region" description="Helical" evidence="9">
    <location>
        <begin position="341"/>
        <end position="364"/>
    </location>
</feature>
<feature type="transmembrane region" description="Helical" evidence="9">
    <location>
        <begin position="215"/>
        <end position="239"/>
    </location>
</feature>
<sequence length="414" mass="45631">MFTKVMNFMNNSFAPRVNKVVKNPWVSSIQDAIMTALPLVFVGSLVTVVSLLNNLIKGLPDFSPISSFSFGMFGLVVAFLIPYYLMDRKGHGSLKLISGATSIVTFMMLLFPTLTSSGKVVFVLERFGATGMLLAIIVGLFVAAVMNFASKKSLFDEDTPIPDFVVGWFNSLIPITAILLVAWLITFQFKIDFFNIVVTLFSPLGSIIQSYPGFVLSVFIPVFLYTFGISGWVMMPAIYPFYMAGLAANAQAVEAGKTAVNIATQETCYAFGSIGGVGTTLALALMMAFMSRSAQLKAIGRAVVIPSIFNINEPLVFGAPIAFNPYLMVPMWINGLLVPSIAYLVMKIGLVAIPSKTFLLWYVPYPFTSYLATQDWRAIIICLLLIVLTWIVFYPFFRAYDSSLLKKEQEELKV</sequence>
<dbReference type="Pfam" id="PF02378">
    <property type="entry name" value="PTS_EIIC"/>
    <property type="match status" value="1"/>
</dbReference>
<reference evidence="11 12" key="1">
    <citation type="journal article" date="2015" name="J. Am. Soc. Brew. Chem.">
        <title>Dissolved carbon dioxide selects for lactic acid bacteria able to grow in and spoil packaged beer.</title>
        <authorList>
            <person name="Bergsveinson J."/>
            <person name="Redekop A."/>
            <person name="Zoerb S."/>
            <person name="Ziola B."/>
        </authorList>
    </citation>
    <scope>NUCLEOTIDE SEQUENCE [LARGE SCALE GENOMIC DNA]</scope>
    <source>
        <strain evidence="11 12">CCC B1205</strain>
    </source>
</reference>
<feature type="transmembrane region" description="Helical" evidence="9">
    <location>
        <begin position="161"/>
        <end position="185"/>
    </location>
</feature>
<protein>
    <recommendedName>
        <fullName evidence="8">Permease IIC component</fullName>
    </recommendedName>
</protein>
<evidence type="ECO:0000256" key="1">
    <source>
        <dbReference type="ARBA" id="ARBA00004651"/>
    </source>
</evidence>
<evidence type="ECO:0000256" key="3">
    <source>
        <dbReference type="ARBA" id="ARBA00022475"/>
    </source>
</evidence>
<dbReference type="InterPro" id="IPR004501">
    <property type="entry name" value="PTS_EIIC_3"/>
</dbReference>
<feature type="transmembrane region" description="Helical" evidence="9">
    <location>
        <begin position="65"/>
        <end position="84"/>
    </location>
</feature>
<keyword evidence="2 8" id="KW-0813">Transport</keyword>
<organism evidence="11 12">
    <name type="scientific">Lacticaseibacillus paracasei</name>
    <name type="common">Lactobacillus paracasei</name>
    <dbReference type="NCBI Taxonomy" id="1597"/>
    <lineage>
        <taxon>Bacteria</taxon>
        <taxon>Bacillati</taxon>
        <taxon>Bacillota</taxon>
        <taxon>Bacilli</taxon>
        <taxon>Lactobacillales</taxon>
        <taxon>Lactobacillaceae</taxon>
        <taxon>Lacticaseibacillus</taxon>
    </lineage>
</organism>
<feature type="domain" description="PTS EIIC type-3" evidence="10">
    <location>
        <begin position="9"/>
        <end position="396"/>
    </location>
</feature>
<dbReference type="Proteomes" id="UP000237433">
    <property type="component" value="Unassembled WGS sequence"/>
</dbReference>
<proteinExistence type="predicted"/>
<dbReference type="InterPro" id="IPR004796">
    <property type="entry name" value="PTS_IIC_cello"/>
</dbReference>
<evidence type="ECO:0000256" key="4">
    <source>
        <dbReference type="ARBA" id="ARBA00022597"/>
    </source>
</evidence>
<evidence type="ECO:0000313" key="11">
    <source>
        <dbReference type="EMBL" id="POE39155.1"/>
    </source>
</evidence>
<dbReference type="InterPro" id="IPR051088">
    <property type="entry name" value="PTS_Sugar-EIIC/EIIB"/>
</dbReference>
<comment type="caution">
    <text evidence="11">The sequence shown here is derived from an EMBL/GenBank/DDBJ whole genome shotgun (WGS) entry which is preliminary data.</text>
</comment>
<dbReference type="InterPro" id="IPR003352">
    <property type="entry name" value="PTS_EIIC"/>
</dbReference>
<feature type="transmembrane region" description="Helical" evidence="9">
    <location>
        <begin position="127"/>
        <end position="149"/>
    </location>
</feature>